<evidence type="ECO:0000313" key="7">
    <source>
        <dbReference type="EMBL" id="WFD09376.1"/>
    </source>
</evidence>
<gene>
    <name evidence="7" type="ORF">P4S50_13390</name>
</gene>
<keyword evidence="5" id="KW-0411">Iron-sulfur</keyword>
<keyword evidence="2" id="KW-0479">Metal-binding</keyword>
<accession>A0ABY8E985</accession>
<proteinExistence type="predicted"/>
<protein>
    <submittedName>
        <fullName evidence="7">(2Fe-2S)-binding protein</fullName>
    </submittedName>
</protein>
<organism evidence="7 8">
    <name type="scientific">Tepidibacter hydrothermalis</name>
    <dbReference type="NCBI Taxonomy" id="3036126"/>
    <lineage>
        <taxon>Bacteria</taxon>
        <taxon>Bacillati</taxon>
        <taxon>Bacillota</taxon>
        <taxon>Clostridia</taxon>
        <taxon>Peptostreptococcales</taxon>
        <taxon>Peptostreptococcaceae</taxon>
        <taxon>Tepidibacter</taxon>
    </lineage>
</organism>
<dbReference type="CDD" id="cd00207">
    <property type="entry name" value="fer2"/>
    <property type="match status" value="1"/>
</dbReference>
<dbReference type="InterPro" id="IPR002888">
    <property type="entry name" value="2Fe-2S-bd"/>
</dbReference>
<evidence type="ECO:0000256" key="1">
    <source>
        <dbReference type="ARBA" id="ARBA00022714"/>
    </source>
</evidence>
<dbReference type="SUPFAM" id="SSF47741">
    <property type="entry name" value="CO dehydrogenase ISP C-domain like"/>
    <property type="match status" value="1"/>
</dbReference>
<dbReference type="InterPro" id="IPR051452">
    <property type="entry name" value="Diverse_Oxidoreductases"/>
</dbReference>
<dbReference type="PROSITE" id="PS00197">
    <property type="entry name" value="2FE2S_FER_1"/>
    <property type="match status" value="1"/>
</dbReference>
<dbReference type="Proteomes" id="UP001222800">
    <property type="component" value="Chromosome"/>
</dbReference>
<keyword evidence="3" id="KW-0560">Oxidoreductase</keyword>
<keyword evidence="4" id="KW-0408">Iron</keyword>
<name>A0ABY8E985_9FIRM</name>
<dbReference type="InterPro" id="IPR006058">
    <property type="entry name" value="2Fe2S_fd_BS"/>
</dbReference>
<dbReference type="Pfam" id="PF01799">
    <property type="entry name" value="Fer2_2"/>
    <property type="match status" value="1"/>
</dbReference>
<dbReference type="PANTHER" id="PTHR44379:SF8">
    <property type="entry name" value="XANTHINE DEHYDROGENASE IRON-SULFUR-BINDING SUBUNIT XDHC-RELATED"/>
    <property type="match status" value="1"/>
</dbReference>
<evidence type="ECO:0000256" key="5">
    <source>
        <dbReference type="ARBA" id="ARBA00023014"/>
    </source>
</evidence>
<dbReference type="Pfam" id="PF00111">
    <property type="entry name" value="Fer2"/>
    <property type="match status" value="1"/>
</dbReference>
<evidence type="ECO:0000256" key="3">
    <source>
        <dbReference type="ARBA" id="ARBA00023002"/>
    </source>
</evidence>
<dbReference type="Gene3D" id="1.10.150.120">
    <property type="entry name" value="[2Fe-2S]-binding domain"/>
    <property type="match status" value="1"/>
</dbReference>
<dbReference type="Gene3D" id="3.10.20.30">
    <property type="match status" value="1"/>
</dbReference>
<dbReference type="PROSITE" id="PS51085">
    <property type="entry name" value="2FE2S_FER_2"/>
    <property type="match status" value="1"/>
</dbReference>
<dbReference type="InterPro" id="IPR012675">
    <property type="entry name" value="Beta-grasp_dom_sf"/>
</dbReference>
<evidence type="ECO:0000259" key="6">
    <source>
        <dbReference type="PROSITE" id="PS51085"/>
    </source>
</evidence>
<keyword evidence="8" id="KW-1185">Reference proteome</keyword>
<evidence type="ECO:0000256" key="2">
    <source>
        <dbReference type="ARBA" id="ARBA00022723"/>
    </source>
</evidence>
<dbReference type="InterPro" id="IPR036010">
    <property type="entry name" value="2Fe-2S_ferredoxin-like_sf"/>
</dbReference>
<feature type="domain" description="2Fe-2S ferredoxin-type" evidence="6">
    <location>
        <begin position="3"/>
        <end position="79"/>
    </location>
</feature>
<sequence>MKNKCSLKVNGKNITVEVSDTTTLLEVLRDHLGLTGTKEGCGKGECGACTVLLNGKAVNSCIVFAHQVEGQEVITIEGLNEDPKSKHIQEAFIDEGAVQCGFCTPGMVVSSKALLIKKKKPSKEDIREGLSGNLCRCTGYTKIINAVEEAARRIEDEDV</sequence>
<dbReference type="SUPFAM" id="SSF54292">
    <property type="entry name" value="2Fe-2S ferredoxin-like"/>
    <property type="match status" value="1"/>
</dbReference>
<dbReference type="EMBL" id="CP120733">
    <property type="protein sequence ID" value="WFD09376.1"/>
    <property type="molecule type" value="Genomic_DNA"/>
</dbReference>
<evidence type="ECO:0000313" key="8">
    <source>
        <dbReference type="Proteomes" id="UP001222800"/>
    </source>
</evidence>
<keyword evidence="1" id="KW-0001">2Fe-2S</keyword>
<evidence type="ECO:0000256" key="4">
    <source>
        <dbReference type="ARBA" id="ARBA00023004"/>
    </source>
</evidence>
<dbReference type="RefSeq" id="WP_277731301.1">
    <property type="nucleotide sequence ID" value="NZ_CP120733.1"/>
</dbReference>
<dbReference type="PANTHER" id="PTHR44379">
    <property type="entry name" value="OXIDOREDUCTASE WITH IRON-SULFUR SUBUNIT"/>
    <property type="match status" value="1"/>
</dbReference>
<dbReference type="InterPro" id="IPR001041">
    <property type="entry name" value="2Fe-2S_ferredoxin-type"/>
</dbReference>
<dbReference type="InterPro" id="IPR036884">
    <property type="entry name" value="2Fe-2S-bd_dom_sf"/>
</dbReference>
<reference evidence="7 8" key="1">
    <citation type="submission" date="2023-03" db="EMBL/GenBank/DDBJ databases">
        <title>Complete genome sequence of Tepidibacter sp. SWIR-1, isolated from a deep-sea hydrothermal vent.</title>
        <authorList>
            <person name="Li X."/>
        </authorList>
    </citation>
    <scope>NUCLEOTIDE SEQUENCE [LARGE SCALE GENOMIC DNA]</scope>
    <source>
        <strain evidence="7 8">SWIR-1</strain>
    </source>
</reference>